<evidence type="ECO:0000313" key="1">
    <source>
        <dbReference type="EMBL" id="MDH6218055.1"/>
    </source>
</evidence>
<dbReference type="Proteomes" id="UP001160499">
    <property type="component" value="Unassembled WGS sequence"/>
</dbReference>
<reference evidence="1 2" key="1">
    <citation type="submission" date="2023-04" db="EMBL/GenBank/DDBJ databases">
        <title>Forest soil microbial communities from Buena Vista Peninsula, Colon Province, Panama.</title>
        <authorList>
            <person name="Bouskill N."/>
        </authorList>
    </citation>
    <scope>NUCLEOTIDE SEQUENCE [LARGE SCALE GENOMIC DNA]</scope>
    <source>
        <strain evidence="1 2">GGS1</strain>
    </source>
</reference>
<gene>
    <name evidence="1" type="ORF">M2283_005387</name>
</gene>
<proteinExistence type="predicted"/>
<organism evidence="1 2">
    <name type="scientific">Streptomyces pseudovenezuelae</name>
    <dbReference type="NCBI Taxonomy" id="67350"/>
    <lineage>
        <taxon>Bacteria</taxon>
        <taxon>Bacillati</taxon>
        <taxon>Actinomycetota</taxon>
        <taxon>Actinomycetes</taxon>
        <taxon>Kitasatosporales</taxon>
        <taxon>Streptomycetaceae</taxon>
        <taxon>Streptomyces</taxon>
        <taxon>Streptomyces aurantiacus group</taxon>
    </lineage>
</organism>
<dbReference type="EMBL" id="JARXVH010000008">
    <property type="protein sequence ID" value="MDH6218055.1"/>
    <property type="molecule type" value="Genomic_DNA"/>
</dbReference>
<accession>A0ABT6LP15</accession>
<dbReference type="RefSeq" id="WP_280878935.1">
    <property type="nucleotide sequence ID" value="NZ_JARXVH010000008.1"/>
</dbReference>
<evidence type="ECO:0000313" key="2">
    <source>
        <dbReference type="Proteomes" id="UP001160499"/>
    </source>
</evidence>
<sequence>MGDDPVLYQIRVDGHLGPTLLTAFPGFAPERQGAETVLTGLLPDAAALFGVLSEIEALGLDLLEVRRVRPPSKGDAP</sequence>
<comment type="caution">
    <text evidence="1">The sequence shown here is derived from an EMBL/GenBank/DDBJ whole genome shotgun (WGS) entry which is preliminary data.</text>
</comment>
<name>A0ABT6LP15_9ACTN</name>
<protein>
    <submittedName>
        <fullName evidence="1">Uncharacterized protein</fullName>
    </submittedName>
</protein>
<keyword evidence="2" id="KW-1185">Reference proteome</keyword>